<comment type="caution">
    <text evidence="1">The sequence shown here is derived from an EMBL/GenBank/DDBJ whole genome shotgun (WGS) entry which is preliminary data.</text>
</comment>
<dbReference type="AlphaFoldDB" id="A0A151B4K0"/>
<name>A0A151B4K0_9CLOT</name>
<dbReference type="STRING" id="1121338.CLTEP_12810"/>
<keyword evidence="2" id="KW-1185">Reference proteome</keyword>
<dbReference type="PATRIC" id="fig|1121338.3.peg.1317"/>
<reference evidence="1 2" key="1">
    <citation type="submission" date="2016-02" db="EMBL/GenBank/DDBJ databases">
        <title>Genome sequence of Clostridium tepidiprofundi DSM 19306.</title>
        <authorList>
            <person name="Poehlein A."/>
            <person name="Daniel R."/>
        </authorList>
    </citation>
    <scope>NUCLEOTIDE SEQUENCE [LARGE SCALE GENOMIC DNA]</scope>
    <source>
        <strain evidence="1 2">DSM 19306</strain>
    </source>
</reference>
<evidence type="ECO:0000313" key="1">
    <source>
        <dbReference type="EMBL" id="KYH34816.1"/>
    </source>
</evidence>
<accession>A0A151B4K0</accession>
<protein>
    <submittedName>
        <fullName evidence="1">Uncharacterized protein</fullName>
    </submittedName>
</protein>
<organism evidence="1 2">
    <name type="scientific">Clostridium tepidiprofundi DSM 19306</name>
    <dbReference type="NCBI Taxonomy" id="1121338"/>
    <lineage>
        <taxon>Bacteria</taxon>
        <taxon>Bacillati</taxon>
        <taxon>Bacillota</taxon>
        <taxon>Clostridia</taxon>
        <taxon>Eubacteriales</taxon>
        <taxon>Clostridiaceae</taxon>
        <taxon>Clostridium</taxon>
    </lineage>
</organism>
<gene>
    <name evidence="1" type="ORF">CLTEP_12810</name>
</gene>
<proteinExistence type="predicted"/>
<dbReference type="Proteomes" id="UP000075531">
    <property type="component" value="Unassembled WGS sequence"/>
</dbReference>
<sequence length="60" mass="7287">MQYRNIADMLIFIYERGGKVAKEYNITIVGHPSIYDEKERKLNIYFCEPEQQLIQMFIRK</sequence>
<dbReference type="EMBL" id="LTBA01000010">
    <property type="protein sequence ID" value="KYH34816.1"/>
    <property type="molecule type" value="Genomic_DNA"/>
</dbReference>
<evidence type="ECO:0000313" key="2">
    <source>
        <dbReference type="Proteomes" id="UP000075531"/>
    </source>
</evidence>